<proteinExistence type="predicted"/>
<organism evidence="1 2">
    <name type="scientific">Catenulispora pinistramenti</name>
    <dbReference type="NCBI Taxonomy" id="2705254"/>
    <lineage>
        <taxon>Bacteria</taxon>
        <taxon>Bacillati</taxon>
        <taxon>Actinomycetota</taxon>
        <taxon>Actinomycetes</taxon>
        <taxon>Catenulisporales</taxon>
        <taxon>Catenulisporaceae</taxon>
        <taxon>Catenulispora</taxon>
    </lineage>
</organism>
<name>A0ABS5KHM8_9ACTN</name>
<dbReference type="Proteomes" id="UP000730482">
    <property type="component" value="Unassembled WGS sequence"/>
</dbReference>
<evidence type="ECO:0000313" key="1">
    <source>
        <dbReference type="EMBL" id="MBS2545866.1"/>
    </source>
</evidence>
<evidence type="ECO:0000313" key="2">
    <source>
        <dbReference type="Proteomes" id="UP000730482"/>
    </source>
</evidence>
<gene>
    <name evidence="1" type="ORF">KGQ19_03195</name>
</gene>
<accession>A0ABS5KHM8</accession>
<dbReference type="RefSeq" id="WP_212007521.1">
    <property type="nucleotide sequence ID" value="NZ_JAAFYZ010000007.1"/>
</dbReference>
<dbReference type="EMBL" id="JAAFYZ010000007">
    <property type="protein sequence ID" value="MBS2545866.1"/>
    <property type="molecule type" value="Genomic_DNA"/>
</dbReference>
<reference evidence="1 2" key="1">
    <citation type="submission" date="2020-02" db="EMBL/GenBank/DDBJ databases">
        <title>Acidophilic actinobacteria isolated from forest soil.</title>
        <authorList>
            <person name="Golinska P."/>
        </authorList>
    </citation>
    <scope>NUCLEOTIDE SEQUENCE [LARGE SCALE GENOMIC DNA]</scope>
    <source>
        <strain evidence="1 2">NL8</strain>
    </source>
</reference>
<protein>
    <submittedName>
        <fullName evidence="1">Uncharacterized protein</fullName>
    </submittedName>
</protein>
<keyword evidence="2" id="KW-1185">Reference proteome</keyword>
<sequence length="56" mass="5837">MCAVDGAQATKEKTKVLEAAGIFGVSGDAVLTIHAVAGMEMTTAKLRRALFQVDTL</sequence>
<comment type="caution">
    <text evidence="1">The sequence shown here is derived from an EMBL/GenBank/DDBJ whole genome shotgun (WGS) entry which is preliminary data.</text>
</comment>